<evidence type="ECO:0000313" key="3">
    <source>
        <dbReference type="Proteomes" id="UP000017831"/>
    </source>
</evidence>
<sequence length="413" mass="45596">MNKLFTYLLALCTATCLYGCSEELEEMTSTEESPSNIVSRSIPESFSCGTIETDPPAWYFNTPRVFNNNSIYTLNIYIHVIRSSSGVGFNKEEVAQTVITNLNGYYASAKINFYLLGSDYIDSDRYNNSTLSIYKEICKQNSHNNAIDIYVLSSGKNWNNTTGIANGIVSSACVIQSTYYTETTVPHELGHCFGLYHTHHGTAKDSEGGKAELVNGSNSATAGDYMTDTPADPCEWNIFGEYIGTGTDANGDFYNPDPKNLMSYNGYYRHKFSAEQIAKMRSIISQREEVSPTIHQKQIIGPKHFSNSGTYSLSVLNADESVRWEVTAYSENGSTKTTYTTSTLTLSSTQPTYYSIVASITSPAGTKSVTTHATCNEPSPYIGSLYWETNQGQYSITDATNYGEPSMYPETST</sequence>
<dbReference type="Pfam" id="PF05572">
    <property type="entry name" value="Peptidase_M43"/>
    <property type="match status" value="1"/>
</dbReference>
<keyword evidence="3" id="KW-1185">Reference proteome</keyword>
<dbReference type="PATRIC" id="fig|1121098.3.peg.3821"/>
<name>U6R9E0_9BACT</name>
<dbReference type="EMBL" id="AQHY01000040">
    <property type="protein sequence ID" value="EOA52316.1"/>
    <property type="molecule type" value="Genomic_DNA"/>
</dbReference>
<gene>
    <name evidence="2" type="ORF">HMPREF1534_03742</name>
</gene>
<dbReference type="RefSeq" id="WP_005944993.1">
    <property type="nucleotide sequence ID" value="NZ_KB890319.1"/>
</dbReference>
<dbReference type="InterPro" id="IPR008754">
    <property type="entry name" value="Peptidase_M43"/>
</dbReference>
<dbReference type="GO" id="GO:0008237">
    <property type="term" value="F:metallopeptidase activity"/>
    <property type="evidence" value="ECO:0007669"/>
    <property type="project" value="InterPro"/>
</dbReference>
<evidence type="ECO:0000313" key="2">
    <source>
        <dbReference type="EMBL" id="EOA52316.1"/>
    </source>
</evidence>
<comment type="caution">
    <text evidence="2">The sequence shown here is derived from an EMBL/GenBank/DDBJ whole genome shotgun (WGS) entry which is preliminary data.</text>
</comment>
<dbReference type="SUPFAM" id="SSF55486">
    <property type="entry name" value="Metalloproteases ('zincins'), catalytic domain"/>
    <property type="match status" value="1"/>
</dbReference>
<reference evidence="2 3" key="1">
    <citation type="submission" date="2013-04" db="EMBL/GenBank/DDBJ databases">
        <title>The Genome Sequence of Bacteroides massiliensis DSM 17679.</title>
        <authorList>
            <consortium name="The Broad Institute Genomics Platform"/>
            <person name="Earl A."/>
            <person name="Ward D."/>
            <person name="Feldgarden M."/>
            <person name="Gevers D."/>
            <person name="Martens E."/>
            <person name="Fenner L."/>
            <person name="Roux V."/>
            <person name="Mallet M.N."/>
            <person name="Raoult D."/>
            <person name="Walker B."/>
            <person name="Young S."/>
            <person name="Zeng Q."/>
            <person name="Gargeya S."/>
            <person name="Fitzgerald M."/>
            <person name="Haas B."/>
            <person name="Abouelleil A."/>
            <person name="Allen A.W."/>
            <person name="Alvarado L."/>
            <person name="Arachchi H.M."/>
            <person name="Berlin A.M."/>
            <person name="Chapman S.B."/>
            <person name="Gainer-Dewar J."/>
            <person name="Goldberg J."/>
            <person name="Griggs A."/>
            <person name="Gujja S."/>
            <person name="Hansen M."/>
            <person name="Howarth C."/>
            <person name="Imamovic A."/>
            <person name="Ireland A."/>
            <person name="Larimer J."/>
            <person name="McCowan C."/>
            <person name="Murphy C."/>
            <person name="Pearson M."/>
            <person name="Poon T.W."/>
            <person name="Priest M."/>
            <person name="Roberts A."/>
            <person name="Saif S."/>
            <person name="Shea T."/>
            <person name="Sisk P."/>
            <person name="Sykes S."/>
            <person name="Wortman J."/>
            <person name="Nusbaum C."/>
            <person name="Birren B."/>
        </authorList>
    </citation>
    <scope>NUCLEOTIDE SEQUENCE [LARGE SCALE GENOMIC DNA]</scope>
    <source>
        <strain evidence="3">B84634 / Timone 84634 / DSM 17679 / JCM 13223</strain>
    </source>
</reference>
<dbReference type="InterPro" id="IPR024079">
    <property type="entry name" value="MetalloPept_cat_dom_sf"/>
</dbReference>
<dbReference type="HOGENOM" id="CLU_665088_0_0_10"/>
<protein>
    <recommendedName>
        <fullName evidence="1">Peptidase M43 pregnancy-associated plasma-A domain-containing protein</fullName>
    </recommendedName>
</protein>
<dbReference type="Proteomes" id="UP000017831">
    <property type="component" value="Unassembled WGS sequence"/>
</dbReference>
<feature type="domain" description="Peptidase M43 pregnancy-associated plasma-A" evidence="1">
    <location>
        <begin position="177"/>
        <end position="284"/>
    </location>
</feature>
<dbReference type="STRING" id="1121098.HMPREF1534_03742"/>
<dbReference type="AlphaFoldDB" id="U6R9E0"/>
<proteinExistence type="predicted"/>
<organism evidence="2 3">
    <name type="scientific">Phocaeicola massiliensis B84634 = Timone 84634 = DSM 17679 = JCM 13223</name>
    <dbReference type="NCBI Taxonomy" id="1121098"/>
    <lineage>
        <taxon>Bacteria</taxon>
        <taxon>Pseudomonadati</taxon>
        <taxon>Bacteroidota</taxon>
        <taxon>Bacteroidia</taxon>
        <taxon>Bacteroidales</taxon>
        <taxon>Bacteroidaceae</taxon>
        <taxon>Phocaeicola</taxon>
    </lineage>
</organism>
<dbReference type="Gene3D" id="3.40.390.10">
    <property type="entry name" value="Collagenase (Catalytic Domain)"/>
    <property type="match status" value="1"/>
</dbReference>
<dbReference type="GeneID" id="60060442"/>
<accession>U6R9E0</accession>
<dbReference type="eggNOG" id="COG1572">
    <property type="taxonomic scope" value="Bacteria"/>
</dbReference>
<evidence type="ECO:0000259" key="1">
    <source>
        <dbReference type="Pfam" id="PF05572"/>
    </source>
</evidence>